<keyword evidence="5" id="KW-1185">Reference proteome</keyword>
<organism evidence="4 5">
    <name type="scientific">Clostridium cavendishii DSM 21758</name>
    <dbReference type="NCBI Taxonomy" id="1121302"/>
    <lineage>
        <taxon>Bacteria</taxon>
        <taxon>Bacillati</taxon>
        <taxon>Bacillota</taxon>
        <taxon>Clostridia</taxon>
        <taxon>Eubacteriales</taxon>
        <taxon>Clostridiaceae</taxon>
        <taxon>Clostridium</taxon>
    </lineage>
</organism>
<proteinExistence type="inferred from homology"/>
<sequence>MIYNKALINKFSQKVLNKELISFYNQWKNRYLRVIKNNNSTLEYLFYTLDQPMTNNAVTCSEAMGYGMIIFPIMSKFDSSAKKHFINLYNYIKTYPSFYNKNLMAWQQIKDSNNNIINSEPRTSSATDGDMDISYSLLIANKLWKDDNIDYRAEALIRINALMKSCVNKTDYILTLGDWVEGIENNNFKSVTRSSDFMIYIIKEFIKVDSLNKNNWILVIKKINSIINNQLKNQSKFNGLMPDFFIKDKNTFIPPKTKILESIHDGDYFYNSCRVPFRYSMDTLINNAPIPNQINILNRWIKKSTNLIPRNIKSGYYLANGIPGNAFGVANDLSFVAPFLISSLVEKNDNSWKIELFKTLLEKNITNCTFYENTLKLIAMIICTGNWISPS</sequence>
<name>A0A1M6EQC1_9CLOT</name>
<dbReference type="InterPro" id="IPR012341">
    <property type="entry name" value="6hp_glycosidase-like_sf"/>
</dbReference>
<keyword evidence="2 4" id="KW-0378">Hydrolase</keyword>
<keyword evidence="3" id="KW-0326">Glycosidase</keyword>
<dbReference type="Pfam" id="PF01270">
    <property type="entry name" value="Glyco_hydro_8"/>
    <property type="match status" value="1"/>
</dbReference>
<dbReference type="EMBL" id="FQZB01000005">
    <property type="protein sequence ID" value="SHI87674.1"/>
    <property type="molecule type" value="Genomic_DNA"/>
</dbReference>
<dbReference type="PRINTS" id="PR00735">
    <property type="entry name" value="GLHYDRLASE8"/>
</dbReference>
<dbReference type="RefSeq" id="WP_072985495.1">
    <property type="nucleotide sequence ID" value="NZ_FQZB01000005.1"/>
</dbReference>
<evidence type="ECO:0000256" key="2">
    <source>
        <dbReference type="ARBA" id="ARBA00022801"/>
    </source>
</evidence>
<dbReference type="GO" id="GO:0004553">
    <property type="term" value="F:hydrolase activity, hydrolyzing O-glycosyl compounds"/>
    <property type="evidence" value="ECO:0007669"/>
    <property type="project" value="InterPro"/>
</dbReference>
<dbReference type="Gene3D" id="1.50.10.10">
    <property type="match status" value="1"/>
</dbReference>
<dbReference type="OrthoDB" id="9803461at2"/>
<dbReference type="Proteomes" id="UP000184310">
    <property type="component" value="Unassembled WGS sequence"/>
</dbReference>
<protein>
    <submittedName>
        <fullName evidence="4">Glycosyl hydrolases family 8</fullName>
    </submittedName>
</protein>
<gene>
    <name evidence="4" type="ORF">SAMN02745163_00916</name>
</gene>
<accession>A0A1M6EQC1</accession>
<dbReference type="GO" id="GO:0005975">
    <property type="term" value="P:carbohydrate metabolic process"/>
    <property type="evidence" value="ECO:0007669"/>
    <property type="project" value="InterPro"/>
</dbReference>
<dbReference type="InterPro" id="IPR008928">
    <property type="entry name" value="6-hairpin_glycosidase_sf"/>
</dbReference>
<dbReference type="AlphaFoldDB" id="A0A1M6EQC1"/>
<reference evidence="4 5" key="1">
    <citation type="submission" date="2016-11" db="EMBL/GenBank/DDBJ databases">
        <authorList>
            <person name="Jaros S."/>
            <person name="Januszkiewicz K."/>
            <person name="Wedrychowicz H."/>
        </authorList>
    </citation>
    <scope>NUCLEOTIDE SEQUENCE [LARGE SCALE GENOMIC DNA]</scope>
    <source>
        <strain evidence="4 5">DSM 21758</strain>
    </source>
</reference>
<evidence type="ECO:0000313" key="5">
    <source>
        <dbReference type="Proteomes" id="UP000184310"/>
    </source>
</evidence>
<dbReference type="InterPro" id="IPR002037">
    <property type="entry name" value="Glyco_hydro_8"/>
</dbReference>
<comment type="similarity">
    <text evidence="1">Belongs to the glycosyl hydrolase 8 (cellulase D) family.</text>
</comment>
<dbReference type="SUPFAM" id="SSF48208">
    <property type="entry name" value="Six-hairpin glycosidases"/>
    <property type="match status" value="1"/>
</dbReference>
<evidence type="ECO:0000256" key="3">
    <source>
        <dbReference type="ARBA" id="ARBA00023295"/>
    </source>
</evidence>
<dbReference type="STRING" id="1121302.SAMN02745163_00916"/>
<evidence type="ECO:0000313" key="4">
    <source>
        <dbReference type="EMBL" id="SHI87674.1"/>
    </source>
</evidence>
<evidence type="ECO:0000256" key="1">
    <source>
        <dbReference type="ARBA" id="ARBA00009209"/>
    </source>
</evidence>